<accession>A0A0A9H3B0</accession>
<evidence type="ECO:0000313" key="1">
    <source>
        <dbReference type="EMBL" id="JAE29336.1"/>
    </source>
</evidence>
<organism evidence="1">
    <name type="scientific">Arundo donax</name>
    <name type="common">Giant reed</name>
    <name type="synonym">Donax arundinaceus</name>
    <dbReference type="NCBI Taxonomy" id="35708"/>
    <lineage>
        <taxon>Eukaryota</taxon>
        <taxon>Viridiplantae</taxon>
        <taxon>Streptophyta</taxon>
        <taxon>Embryophyta</taxon>
        <taxon>Tracheophyta</taxon>
        <taxon>Spermatophyta</taxon>
        <taxon>Magnoliopsida</taxon>
        <taxon>Liliopsida</taxon>
        <taxon>Poales</taxon>
        <taxon>Poaceae</taxon>
        <taxon>PACMAD clade</taxon>
        <taxon>Arundinoideae</taxon>
        <taxon>Arundineae</taxon>
        <taxon>Arundo</taxon>
    </lineage>
</organism>
<reference evidence="1" key="2">
    <citation type="journal article" date="2015" name="Data Brief">
        <title>Shoot transcriptome of the giant reed, Arundo donax.</title>
        <authorList>
            <person name="Barrero R.A."/>
            <person name="Guerrero F.D."/>
            <person name="Moolhuijzen P."/>
            <person name="Goolsby J.A."/>
            <person name="Tidwell J."/>
            <person name="Bellgard S.E."/>
            <person name="Bellgard M.I."/>
        </authorList>
    </citation>
    <scope>NUCLEOTIDE SEQUENCE</scope>
    <source>
        <tissue evidence="1">Shoot tissue taken approximately 20 cm above the soil surface</tissue>
    </source>
</reference>
<dbReference type="AlphaFoldDB" id="A0A0A9H3B0"/>
<sequence>MGLQSVTPVQKKVPKGICLTSQYVICVCL</sequence>
<reference evidence="1" key="1">
    <citation type="submission" date="2014-09" db="EMBL/GenBank/DDBJ databases">
        <authorList>
            <person name="Magalhaes I.L.F."/>
            <person name="Oliveira U."/>
            <person name="Santos F.R."/>
            <person name="Vidigal T.H.D.A."/>
            <person name="Brescovit A.D."/>
            <person name="Santos A.J."/>
        </authorList>
    </citation>
    <scope>NUCLEOTIDE SEQUENCE</scope>
    <source>
        <tissue evidence="1">Shoot tissue taken approximately 20 cm above the soil surface</tissue>
    </source>
</reference>
<dbReference type="EMBL" id="GBRH01168560">
    <property type="protein sequence ID" value="JAE29336.1"/>
    <property type="molecule type" value="Transcribed_RNA"/>
</dbReference>
<name>A0A0A9H3B0_ARUDO</name>
<protein>
    <submittedName>
        <fullName evidence="1">Uncharacterized protein</fullName>
    </submittedName>
</protein>
<proteinExistence type="predicted"/>